<dbReference type="SUPFAM" id="SSF52833">
    <property type="entry name" value="Thioredoxin-like"/>
    <property type="match status" value="1"/>
</dbReference>
<dbReference type="GO" id="GO:0006749">
    <property type="term" value="P:glutathione metabolic process"/>
    <property type="evidence" value="ECO:0007669"/>
    <property type="project" value="TreeGrafter"/>
</dbReference>
<feature type="region of interest" description="Disordered" evidence="1">
    <location>
        <begin position="1"/>
        <end position="23"/>
    </location>
</feature>
<dbReference type="Pfam" id="PF14497">
    <property type="entry name" value="GST_C_3"/>
    <property type="match status" value="1"/>
</dbReference>
<sequence>MSTHKRHGTSFSEQHNHPSFSVASNKQTNMVNPILPTVTRNLSNLELSKALDAKDNEFQLYYFKLNIYATTPRALLAYADAKWSNIYPGDWSNYDKPLTKFGTLPMMFEISADGKVVIEHAEAIAIELHLARKFNLLGDSSFEEAQILGFYSNSRALAQSHQDAYLCQGQDRAEKLENFIETQLKQWIRTHEKALVQNGSNGYYVSNRVTLAEIRTATAIEQLLNELCAFRGFEEVQKLITPELTPNLWKVRESVLQKKSYRDWIQSELFQEITTETTTYYDGEYEILSKAPK</sequence>
<dbReference type="Gene3D" id="1.20.1050.10">
    <property type="match status" value="1"/>
</dbReference>
<dbReference type="InterPro" id="IPR004046">
    <property type="entry name" value="GST_C"/>
</dbReference>
<dbReference type="Gene3D" id="3.40.30.10">
    <property type="entry name" value="Glutaredoxin"/>
    <property type="match status" value="1"/>
</dbReference>
<dbReference type="InterPro" id="IPR036249">
    <property type="entry name" value="Thioredoxin-like_sf"/>
</dbReference>
<dbReference type="PANTHER" id="PTHR11571:SF150">
    <property type="entry name" value="GLUTATHIONE S-TRANSFERASE"/>
    <property type="match status" value="1"/>
</dbReference>
<dbReference type="PANTHER" id="PTHR11571">
    <property type="entry name" value="GLUTATHIONE S-TRANSFERASE"/>
    <property type="match status" value="1"/>
</dbReference>
<dbReference type="EMBL" id="JAIFTL010000089">
    <property type="protein sequence ID" value="KAG9323744.1"/>
    <property type="molecule type" value="Genomic_DNA"/>
</dbReference>
<comment type="caution">
    <text evidence="3">The sequence shown here is derived from an EMBL/GenBank/DDBJ whole genome shotgun (WGS) entry which is preliminary data.</text>
</comment>
<dbReference type="InterPro" id="IPR050213">
    <property type="entry name" value="GST_superfamily"/>
</dbReference>
<protein>
    <recommendedName>
        <fullName evidence="2">GST N-terminal domain-containing protein</fullName>
    </recommendedName>
</protein>
<dbReference type="InterPro" id="IPR004045">
    <property type="entry name" value="Glutathione_S-Trfase_N"/>
</dbReference>
<feature type="compositionally biased region" description="Polar residues" evidence="1">
    <location>
        <begin position="9"/>
        <end position="23"/>
    </location>
</feature>
<evidence type="ECO:0000259" key="2">
    <source>
        <dbReference type="PROSITE" id="PS50404"/>
    </source>
</evidence>
<accession>A0A9P8A7E5</accession>
<gene>
    <name evidence="3" type="ORF">KVV02_007739</name>
</gene>
<feature type="domain" description="GST N-terminal" evidence="2">
    <location>
        <begin position="56"/>
        <end position="138"/>
    </location>
</feature>
<evidence type="ECO:0000256" key="1">
    <source>
        <dbReference type="SAM" id="MobiDB-lite"/>
    </source>
</evidence>
<reference evidence="3" key="1">
    <citation type="submission" date="2021-07" db="EMBL/GenBank/DDBJ databases">
        <title>Draft genome of Mortierella alpina, strain LL118, isolated from an aspen leaf litter sample.</title>
        <authorList>
            <person name="Yang S."/>
            <person name="Vinatzer B.A."/>
        </authorList>
    </citation>
    <scope>NUCLEOTIDE SEQUENCE</scope>
    <source>
        <strain evidence="3">LL118</strain>
    </source>
</reference>
<dbReference type="PROSITE" id="PS50404">
    <property type="entry name" value="GST_NTER"/>
    <property type="match status" value="1"/>
</dbReference>
<evidence type="ECO:0000313" key="4">
    <source>
        <dbReference type="Proteomes" id="UP000717515"/>
    </source>
</evidence>
<dbReference type="Proteomes" id="UP000717515">
    <property type="component" value="Unassembled WGS sequence"/>
</dbReference>
<dbReference type="SUPFAM" id="SSF47616">
    <property type="entry name" value="GST C-terminal domain-like"/>
    <property type="match status" value="1"/>
</dbReference>
<evidence type="ECO:0000313" key="3">
    <source>
        <dbReference type="EMBL" id="KAG9323744.1"/>
    </source>
</evidence>
<proteinExistence type="predicted"/>
<dbReference type="AlphaFoldDB" id="A0A9P8A7E5"/>
<name>A0A9P8A7E5_MORAP</name>
<dbReference type="GO" id="GO:0004364">
    <property type="term" value="F:glutathione transferase activity"/>
    <property type="evidence" value="ECO:0007669"/>
    <property type="project" value="TreeGrafter"/>
</dbReference>
<organism evidence="3 4">
    <name type="scientific">Mortierella alpina</name>
    <name type="common">Oleaginous fungus</name>
    <name type="synonym">Mortierella renispora</name>
    <dbReference type="NCBI Taxonomy" id="64518"/>
    <lineage>
        <taxon>Eukaryota</taxon>
        <taxon>Fungi</taxon>
        <taxon>Fungi incertae sedis</taxon>
        <taxon>Mucoromycota</taxon>
        <taxon>Mortierellomycotina</taxon>
        <taxon>Mortierellomycetes</taxon>
        <taxon>Mortierellales</taxon>
        <taxon>Mortierellaceae</taxon>
        <taxon>Mortierella</taxon>
    </lineage>
</organism>
<dbReference type="InterPro" id="IPR036282">
    <property type="entry name" value="Glutathione-S-Trfase_C_sf"/>
</dbReference>